<dbReference type="EMBL" id="KF158713">
    <property type="protein sequence ID" value="AGR56865.1"/>
    <property type="molecule type" value="Genomic_DNA"/>
</dbReference>
<dbReference type="Pfam" id="PF06878">
    <property type="entry name" value="Pkip-1"/>
    <property type="match status" value="1"/>
</dbReference>
<evidence type="ECO:0000313" key="2">
    <source>
        <dbReference type="Proteomes" id="UP000203768"/>
    </source>
</evidence>
<dbReference type="RefSeq" id="YP_008378329.1">
    <property type="nucleotide sequence ID" value="NC_021923.1"/>
</dbReference>
<keyword evidence="2" id="KW-1185">Reference proteome</keyword>
<dbReference type="Proteomes" id="UP000203768">
    <property type="component" value="Segment"/>
</dbReference>
<reference evidence="1 2" key="1">
    <citation type="journal article" date="2013" name="Virus Genes">
        <title>The genome of a baculovirus isolated from Hemileuca sp. encodes a serpin ortholog.</title>
        <authorList>
            <person name="Rohrmann G.F."/>
            <person name="Erlandson M.A."/>
            <person name="Theilmann D.A."/>
        </authorList>
    </citation>
    <scope>NUCLEOTIDE SEQUENCE [LARGE SCALE GENOMIC DNA]</scope>
</reference>
<dbReference type="GeneID" id="16489515"/>
<dbReference type="KEGG" id="vg:16489515"/>
<sequence>MELDNEFLNLYKKRDDYFREYQSKVETFFRLKADDKSKYVNLANQLYVMSAVLYGLDEQLYSVENNSSRQDKIDFVNNLNELGMDNAFIEELYDSGDYLLLLAKLTQKDDPSRPDHMQKVLLKNCKKFTQILSQFVDKRKVFRKRYSRDDANESFNDPLLKEIFLLKTLLIKHLCILEKISKYDESVINKD</sequence>
<protein>
    <submittedName>
        <fullName evidence="1">Pkip</fullName>
    </submittedName>
</protein>
<name>S5N3B9_9ABAC</name>
<gene>
    <name evidence="1" type="ORF">Hesp113</name>
</gene>
<dbReference type="OrthoDB" id="12745at10239"/>
<accession>S5N3B9</accession>
<dbReference type="InterPro" id="IPR009672">
    <property type="entry name" value="Pkip-1"/>
</dbReference>
<proteinExistence type="predicted"/>
<organism evidence="1 2">
    <name type="scientific">Hemileuca sp. nucleopolyhedrovirus</name>
    <dbReference type="NCBI Taxonomy" id="1367203"/>
    <lineage>
        <taxon>Viruses</taxon>
        <taxon>Viruses incertae sedis</taxon>
        <taxon>Naldaviricetes</taxon>
        <taxon>Lefavirales</taxon>
        <taxon>Baculoviridae</taxon>
        <taxon>Alphabaculovirus</taxon>
        <taxon>Alphabaculovirus heleucae</taxon>
        <taxon>Hemileuca species nucleopolyhedrovirus</taxon>
    </lineage>
</organism>
<evidence type="ECO:0000313" key="1">
    <source>
        <dbReference type="EMBL" id="AGR56865.1"/>
    </source>
</evidence>